<dbReference type="OrthoDB" id="6351704at2759"/>
<reference evidence="1 2" key="1">
    <citation type="journal article" date="2018" name="Gigascience">
        <title>Genomes of trombidid mites reveal novel predicted allergens and laterally-transferred genes associated with secondary metabolism.</title>
        <authorList>
            <person name="Dong X."/>
            <person name="Chaisiri K."/>
            <person name="Xia D."/>
            <person name="Armstrong S.D."/>
            <person name="Fang Y."/>
            <person name="Donnelly M.J."/>
            <person name="Kadowaki T."/>
            <person name="McGarry J.W."/>
            <person name="Darby A.C."/>
            <person name="Makepeace B.L."/>
        </authorList>
    </citation>
    <scope>NUCLEOTIDE SEQUENCE [LARGE SCALE GENOMIC DNA]</scope>
    <source>
        <strain evidence="1">UoL-WK</strain>
    </source>
</reference>
<comment type="caution">
    <text evidence="1">The sequence shown here is derived from an EMBL/GenBank/DDBJ whole genome shotgun (WGS) entry which is preliminary data.</text>
</comment>
<sequence length="208" mass="23295">MKFFRSFYSQLSNASKNTISATSNVVCTHNALVTTVTFPQSFHGIVYARGYSQDCAVSGNGTKTIKFKSDVHKCGIKVLDVNGFKEFELYLYVQHDPSIQQSNDERILVRCAPQEIHVSGAFGRRNDNGENKPNVKNVNGDNRILVKTMSNHQLAESTVDSIECWMDIMKGRLPFLKAINGFVDIGEDVTVLIKIKNICKITDLKRLS</sequence>
<gene>
    <name evidence="1" type="ORF">B4U79_00051</name>
</gene>
<proteinExistence type="predicted"/>
<evidence type="ECO:0000313" key="1">
    <source>
        <dbReference type="EMBL" id="RWS11179.1"/>
    </source>
</evidence>
<dbReference type="Proteomes" id="UP000285301">
    <property type="component" value="Unassembled WGS sequence"/>
</dbReference>
<dbReference type="PANTHER" id="PTHR46560">
    <property type="entry name" value="CYPHER, ISOFORM B"/>
    <property type="match status" value="1"/>
</dbReference>
<name>A0A3S3PA56_9ACAR</name>
<protein>
    <recommendedName>
        <fullName evidence="3">ZP domain-containing protein</fullName>
    </recommendedName>
</protein>
<dbReference type="AlphaFoldDB" id="A0A3S3PA56"/>
<dbReference type="PANTHER" id="PTHR46560:SF5">
    <property type="entry name" value="CYPHER, ISOFORM B"/>
    <property type="match status" value="1"/>
</dbReference>
<dbReference type="EMBL" id="NCKU01001814">
    <property type="protein sequence ID" value="RWS11179.1"/>
    <property type="molecule type" value="Genomic_DNA"/>
</dbReference>
<keyword evidence="2" id="KW-1185">Reference proteome</keyword>
<evidence type="ECO:0008006" key="3">
    <source>
        <dbReference type="Google" id="ProtNLM"/>
    </source>
</evidence>
<organism evidence="1 2">
    <name type="scientific">Dinothrombium tinctorium</name>
    <dbReference type="NCBI Taxonomy" id="1965070"/>
    <lineage>
        <taxon>Eukaryota</taxon>
        <taxon>Metazoa</taxon>
        <taxon>Ecdysozoa</taxon>
        <taxon>Arthropoda</taxon>
        <taxon>Chelicerata</taxon>
        <taxon>Arachnida</taxon>
        <taxon>Acari</taxon>
        <taxon>Acariformes</taxon>
        <taxon>Trombidiformes</taxon>
        <taxon>Prostigmata</taxon>
        <taxon>Anystina</taxon>
        <taxon>Parasitengona</taxon>
        <taxon>Trombidioidea</taxon>
        <taxon>Trombidiidae</taxon>
        <taxon>Dinothrombium</taxon>
    </lineage>
</organism>
<dbReference type="STRING" id="1965070.A0A3S3PA56"/>
<evidence type="ECO:0000313" key="2">
    <source>
        <dbReference type="Proteomes" id="UP000285301"/>
    </source>
</evidence>
<accession>A0A3S3PA56</accession>